<keyword evidence="3" id="KW-1185">Reference proteome</keyword>
<keyword evidence="1" id="KW-0732">Signal</keyword>
<dbReference type="Proteomes" id="UP000247233">
    <property type="component" value="Unassembled WGS sequence"/>
</dbReference>
<dbReference type="RefSeq" id="XP_025399818.1">
    <property type="nucleotide sequence ID" value="XM_025541786.1"/>
</dbReference>
<evidence type="ECO:0000256" key="1">
    <source>
        <dbReference type="SAM" id="SignalP"/>
    </source>
</evidence>
<reference evidence="2 3" key="1">
    <citation type="submission" date="2016-12" db="EMBL/GenBank/DDBJ databases">
        <title>The genomes of Aspergillus section Nigri reveals drivers in fungal speciation.</title>
        <authorList>
            <consortium name="DOE Joint Genome Institute"/>
            <person name="Vesth T.C."/>
            <person name="Nybo J."/>
            <person name="Theobald S."/>
            <person name="Brandl J."/>
            <person name="Frisvad J.C."/>
            <person name="Nielsen K.F."/>
            <person name="Lyhne E.K."/>
            <person name="Kogle M.E."/>
            <person name="Kuo A."/>
            <person name="Riley R."/>
            <person name="Clum A."/>
            <person name="Nolan M."/>
            <person name="Lipzen A."/>
            <person name="Salamov A."/>
            <person name="Henrissat B."/>
            <person name="Wiebenga A."/>
            <person name="De Vries R.P."/>
            <person name="Grigoriev I.V."/>
            <person name="Mortensen U.H."/>
            <person name="Andersen M.R."/>
            <person name="Baker S.E."/>
        </authorList>
    </citation>
    <scope>NUCLEOTIDE SEQUENCE [LARGE SCALE GENOMIC DNA]</scope>
    <source>
        <strain evidence="2 3">CBS 117.55</strain>
    </source>
</reference>
<gene>
    <name evidence="2" type="ORF">BO70DRAFT_352239</name>
</gene>
<dbReference type="EMBL" id="MSFL01000010">
    <property type="protein sequence ID" value="PWY83375.1"/>
    <property type="molecule type" value="Genomic_DNA"/>
</dbReference>
<protein>
    <recommendedName>
        <fullName evidence="4">SnoaL-like domain-containing protein</fullName>
    </recommendedName>
</protein>
<organism evidence="2 3">
    <name type="scientific">Aspergillus heteromorphus CBS 117.55</name>
    <dbReference type="NCBI Taxonomy" id="1448321"/>
    <lineage>
        <taxon>Eukaryota</taxon>
        <taxon>Fungi</taxon>
        <taxon>Dikarya</taxon>
        <taxon>Ascomycota</taxon>
        <taxon>Pezizomycotina</taxon>
        <taxon>Eurotiomycetes</taxon>
        <taxon>Eurotiomycetidae</taxon>
        <taxon>Eurotiales</taxon>
        <taxon>Aspergillaceae</taxon>
        <taxon>Aspergillus</taxon>
        <taxon>Aspergillus subgen. Circumdati</taxon>
    </lineage>
</organism>
<dbReference type="AlphaFoldDB" id="A0A317WBP9"/>
<accession>A0A317WBP9</accession>
<feature type="chain" id="PRO_5016333124" description="SnoaL-like domain-containing protein" evidence="1">
    <location>
        <begin position="30"/>
        <end position="305"/>
    </location>
</feature>
<proteinExistence type="predicted"/>
<dbReference type="OrthoDB" id="4183412at2759"/>
<name>A0A317WBP9_9EURO</name>
<sequence length="305" mass="34233">MILALSVVGSASLPLLLLLPLPDPRRILAFALAPSCLRCRHPKLFPLYNLTSPHTPHNRHHANTPRIVPLPRLYHRLPPLRLRAALPPLRPPKPDTSPFYPWRSRIASAANHVDRTTLYGLARQAHDQGQPNFAHYVQHFLSNTGAEATVPVDEMMQAMPQFRAQVHQLAEFKARLAYRSLVMGGHGAVTFTSFWHEYTATSEQSWDWYLALGRFVFSVTGVVRMDEADRVAGTATVQYTVHVFDYCDWDGGRDLIIGPFRFQEHEMGVLQVVGLGREFKIRGSSQSQIVEGFVPGNEFPLPGSG</sequence>
<dbReference type="VEuPathDB" id="FungiDB:BO70DRAFT_352239"/>
<comment type="caution">
    <text evidence="2">The sequence shown here is derived from an EMBL/GenBank/DDBJ whole genome shotgun (WGS) entry which is preliminary data.</text>
</comment>
<feature type="signal peptide" evidence="1">
    <location>
        <begin position="1"/>
        <end position="29"/>
    </location>
</feature>
<evidence type="ECO:0000313" key="3">
    <source>
        <dbReference type="Proteomes" id="UP000247233"/>
    </source>
</evidence>
<evidence type="ECO:0000313" key="2">
    <source>
        <dbReference type="EMBL" id="PWY83375.1"/>
    </source>
</evidence>
<evidence type="ECO:0008006" key="4">
    <source>
        <dbReference type="Google" id="ProtNLM"/>
    </source>
</evidence>
<dbReference type="GeneID" id="37064023"/>